<evidence type="ECO:0000313" key="3">
    <source>
        <dbReference type="Proteomes" id="UP000035579"/>
    </source>
</evidence>
<proteinExistence type="predicted"/>
<dbReference type="PANTHER" id="PTHR43883">
    <property type="entry name" value="SLR0207 PROTEIN"/>
    <property type="match status" value="1"/>
</dbReference>
<dbReference type="InterPro" id="IPR021122">
    <property type="entry name" value="RNA_ligase_dom_REL/Rnl2"/>
</dbReference>
<dbReference type="SUPFAM" id="SSF56091">
    <property type="entry name" value="DNA ligase/mRNA capping enzyme, catalytic domain"/>
    <property type="match status" value="1"/>
</dbReference>
<feature type="domain" description="RNA ligase" evidence="1">
    <location>
        <begin position="41"/>
        <end position="202"/>
    </location>
</feature>
<dbReference type="GO" id="GO:0016874">
    <property type="term" value="F:ligase activity"/>
    <property type="evidence" value="ECO:0007669"/>
    <property type="project" value="UniProtKB-KW"/>
</dbReference>
<name>A0AAC8TA88_9BACT</name>
<dbReference type="EMBL" id="CP011509">
    <property type="protein sequence ID" value="AKI98576.1"/>
    <property type="molecule type" value="Genomic_DNA"/>
</dbReference>
<dbReference type="Proteomes" id="UP000035579">
    <property type="component" value="Chromosome"/>
</dbReference>
<organism evidence="2 3">
    <name type="scientific">Archangium gephyra</name>
    <dbReference type="NCBI Taxonomy" id="48"/>
    <lineage>
        <taxon>Bacteria</taxon>
        <taxon>Pseudomonadati</taxon>
        <taxon>Myxococcota</taxon>
        <taxon>Myxococcia</taxon>
        <taxon>Myxococcales</taxon>
        <taxon>Cystobacterineae</taxon>
        <taxon>Archangiaceae</taxon>
        <taxon>Archangium</taxon>
    </lineage>
</organism>
<protein>
    <submittedName>
        <fullName evidence="2">Eukaryotic DNA ligase III like protein</fullName>
    </submittedName>
</protein>
<dbReference type="Pfam" id="PF09414">
    <property type="entry name" value="RNA_ligase"/>
    <property type="match status" value="1"/>
</dbReference>
<sequence length="230" mass="26073">MMPESFFKFPHTPHLAWLSSAPARQDKVLSPPEVRDFLSGEVLIEEKVDGANLGISVDPSGNLRAQNRGSFLGTRASPQFQPLWPWLEARRERLVEALGQRLMLFGEWCFAVHSVRYDALPDWFLAFDVYDREAGRFWSAERRDALVDELGLFRVPELARGRFTLAEVQTLLGPSRLAPGPMEGLYLRRDRGGFLEARAKLVRAEFVQAIEEHWSSRPLERNALASVPGA</sequence>
<dbReference type="Gene3D" id="3.30.470.30">
    <property type="entry name" value="DNA ligase/mRNA capping enzyme"/>
    <property type="match status" value="1"/>
</dbReference>
<evidence type="ECO:0000313" key="2">
    <source>
        <dbReference type="EMBL" id="AKI98576.1"/>
    </source>
</evidence>
<evidence type="ECO:0000259" key="1">
    <source>
        <dbReference type="Pfam" id="PF09414"/>
    </source>
</evidence>
<reference evidence="2 3" key="1">
    <citation type="submission" date="2015-05" db="EMBL/GenBank/DDBJ databases">
        <title>Genome assembly of Archangium gephyra DSM 2261.</title>
        <authorList>
            <person name="Sharma G."/>
            <person name="Subramanian S."/>
        </authorList>
    </citation>
    <scope>NUCLEOTIDE SEQUENCE [LARGE SCALE GENOMIC DNA]</scope>
    <source>
        <strain evidence="2 3">DSM 2261</strain>
    </source>
</reference>
<keyword evidence="2" id="KW-0436">Ligase</keyword>
<dbReference type="InterPro" id="IPR052732">
    <property type="entry name" value="Cell-binding_unc_protein"/>
</dbReference>
<dbReference type="AlphaFoldDB" id="A0AAC8TA88"/>
<accession>A0AAC8TA88</accession>
<dbReference type="KEGG" id="age:AA314_00203"/>
<gene>
    <name evidence="2" type="ORF">AA314_00203</name>
</gene>
<dbReference type="PANTHER" id="PTHR43883:SF1">
    <property type="entry name" value="GLUCONOKINASE"/>
    <property type="match status" value="1"/>
</dbReference>